<evidence type="ECO:0000313" key="2">
    <source>
        <dbReference type="EMBL" id="GAA3821865.1"/>
    </source>
</evidence>
<evidence type="ECO:0000256" key="1">
    <source>
        <dbReference type="SAM" id="MobiDB-lite"/>
    </source>
</evidence>
<gene>
    <name evidence="2" type="ORF">GCM10022226_47750</name>
</gene>
<feature type="compositionally biased region" description="Basic and acidic residues" evidence="1">
    <location>
        <begin position="49"/>
        <end position="64"/>
    </location>
</feature>
<name>A0ABP7IM34_9ACTN</name>
<comment type="caution">
    <text evidence="2">The sequence shown here is derived from an EMBL/GenBank/DDBJ whole genome shotgun (WGS) entry which is preliminary data.</text>
</comment>
<organism evidence="2 3">
    <name type="scientific">Sphaerisporangium flaviroseum</name>
    <dbReference type="NCBI Taxonomy" id="509199"/>
    <lineage>
        <taxon>Bacteria</taxon>
        <taxon>Bacillati</taxon>
        <taxon>Actinomycetota</taxon>
        <taxon>Actinomycetes</taxon>
        <taxon>Streptosporangiales</taxon>
        <taxon>Streptosporangiaceae</taxon>
        <taxon>Sphaerisporangium</taxon>
    </lineage>
</organism>
<dbReference type="EMBL" id="BAAAZR010000017">
    <property type="protein sequence ID" value="GAA3821865.1"/>
    <property type="molecule type" value="Genomic_DNA"/>
</dbReference>
<proteinExistence type="predicted"/>
<evidence type="ECO:0000313" key="3">
    <source>
        <dbReference type="Proteomes" id="UP001500888"/>
    </source>
</evidence>
<accession>A0ABP7IM34</accession>
<feature type="region of interest" description="Disordered" evidence="1">
    <location>
        <begin position="25"/>
        <end position="88"/>
    </location>
</feature>
<dbReference type="Proteomes" id="UP001500888">
    <property type="component" value="Unassembled WGS sequence"/>
</dbReference>
<keyword evidence="3" id="KW-1185">Reference proteome</keyword>
<protein>
    <submittedName>
        <fullName evidence="2">Uncharacterized protein</fullName>
    </submittedName>
</protein>
<reference evidence="3" key="1">
    <citation type="journal article" date="2019" name="Int. J. Syst. Evol. Microbiol.">
        <title>The Global Catalogue of Microorganisms (GCM) 10K type strain sequencing project: providing services to taxonomists for standard genome sequencing and annotation.</title>
        <authorList>
            <consortium name="The Broad Institute Genomics Platform"/>
            <consortium name="The Broad Institute Genome Sequencing Center for Infectious Disease"/>
            <person name="Wu L."/>
            <person name="Ma J."/>
        </authorList>
    </citation>
    <scope>NUCLEOTIDE SEQUENCE [LARGE SCALE GENOMIC DNA]</scope>
    <source>
        <strain evidence="3">JCM 16908</strain>
    </source>
</reference>
<sequence>MPRRDEADSRVYPEPLFVRRKDLGVEEGAGRENQGVWESQEAVLGAESGRIERDVLDERHRGAEDGSDLAEPLEHGVPSKSGGSDEHL</sequence>